<feature type="domain" description="PAC" evidence="2">
    <location>
        <begin position="216"/>
        <end position="267"/>
    </location>
</feature>
<dbReference type="InterPro" id="IPR001610">
    <property type="entry name" value="PAC"/>
</dbReference>
<evidence type="ECO:0000259" key="2">
    <source>
        <dbReference type="PROSITE" id="PS50113"/>
    </source>
</evidence>
<evidence type="ECO:0000313" key="4">
    <source>
        <dbReference type="EMBL" id="GEP68809.1"/>
    </source>
</evidence>
<organism evidence="4 5">
    <name type="scientific">Cellulomonas soli</name>
    <dbReference type="NCBI Taxonomy" id="931535"/>
    <lineage>
        <taxon>Bacteria</taxon>
        <taxon>Bacillati</taxon>
        <taxon>Actinomycetota</taxon>
        <taxon>Actinomycetes</taxon>
        <taxon>Micrococcales</taxon>
        <taxon>Cellulomonadaceae</taxon>
        <taxon>Cellulomonas</taxon>
    </lineage>
</organism>
<evidence type="ECO:0008006" key="6">
    <source>
        <dbReference type="Google" id="ProtNLM"/>
    </source>
</evidence>
<dbReference type="AlphaFoldDB" id="A0A512PC72"/>
<feature type="domain" description="PAC" evidence="2">
    <location>
        <begin position="85"/>
        <end position="136"/>
    </location>
</feature>
<dbReference type="InterPro" id="IPR000014">
    <property type="entry name" value="PAS"/>
</dbReference>
<name>A0A512PC72_9CELL</name>
<dbReference type="InterPro" id="IPR000160">
    <property type="entry name" value="GGDEF_dom"/>
</dbReference>
<dbReference type="OrthoDB" id="23692at2"/>
<dbReference type="RefSeq" id="WP_146952580.1">
    <property type="nucleotide sequence ID" value="NZ_BAABBJ010000003.1"/>
</dbReference>
<dbReference type="SMART" id="SM00086">
    <property type="entry name" value="PAC"/>
    <property type="match status" value="2"/>
</dbReference>
<dbReference type="NCBIfam" id="TIGR00229">
    <property type="entry name" value="sensory_box"/>
    <property type="match status" value="2"/>
</dbReference>
<dbReference type="PANTHER" id="PTHR44757:SF2">
    <property type="entry name" value="BIOFILM ARCHITECTURE MAINTENANCE PROTEIN MBAA"/>
    <property type="match status" value="1"/>
</dbReference>
<keyword evidence="5" id="KW-1185">Reference proteome</keyword>
<dbReference type="Gene3D" id="3.30.70.270">
    <property type="match status" value="1"/>
</dbReference>
<dbReference type="SMART" id="SM00267">
    <property type="entry name" value="GGDEF"/>
    <property type="match status" value="1"/>
</dbReference>
<dbReference type="PROSITE" id="PS50113">
    <property type="entry name" value="PAC"/>
    <property type="match status" value="2"/>
</dbReference>
<dbReference type="EMBL" id="BKAL01000004">
    <property type="protein sequence ID" value="GEP68809.1"/>
    <property type="molecule type" value="Genomic_DNA"/>
</dbReference>
<sequence>MDDAREALEARLAQLEAVIERAPVGIGVVDLEGRTPITNAHLRRMLGYSAEEFAAIPFATYSHPEDNERNQKLWDRMLNGEIDDFAMEKRFVRKDGTLVWAELTVSLVRDGLPEPYAIGMSQDITVRKRLESELRAAELRSRLLVERVPAVVYISEPGAAGAWHYVSPQIERMLGYTPEEWMGDASLWFSRIHPADREFVLDRTVEIVSSEHGQLNSSTYRLTHQDGRTVWVRDDSVVLRDPSGRVAFHGVIVDVTAEKALEAQLEHQAAHDSLTGLVNRTRFRREVDEAIAALTTRRRRPAVLFVDLDDFKDVNDRFGHTVGDHLLVAVGAALADTVGPGGTAARFGGDEFALLVHDLPEDRVADFTTQVLAAVRSATVEHEGTDVHVDASVGAAVIGPGDTVEQLLRRADAAMYVAKRADDTDPA</sequence>
<dbReference type="CDD" id="cd01949">
    <property type="entry name" value="GGDEF"/>
    <property type="match status" value="1"/>
</dbReference>
<protein>
    <recommendedName>
        <fullName evidence="6">Diguanylate cyclase</fullName>
    </recommendedName>
</protein>
<feature type="domain" description="GGDEF" evidence="3">
    <location>
        <begin position="299"/>
        <end position="427"/>
    </location>
</feature>
<dbReference type="Proteomes" id="UP000321798">
    <property type="component" value="Unassembled WGS sequence"/>
</dbReference>
<comment type="caution">
    <text evidence="4">The sequence shown here is derived from an EMBL/GenBank/DDBJ whole genome shotgun (WGS) entry which is preliminary data.</text>
</comment>
<dbReference type="CDD" id="cd00130">
    <property type="entry name" value="PAS"/>
    <property type="match status" value="2"/>
</dbReference>
<dbReference type="Gene3D" id="3.30.450.20">
    <property type="entry name" value="PAS domain"/>
    <property type="match status" value="2"/>
</dbReference>
<dbReference type="Pfam" id="PF08447">
    <property type="entry name" value="PAS_3"/>
    <property type="match status" value="1"/>
</dbReference>
<reference evidence="4 5" key="1">
    <citation type="submission" date="2019-07" db="EMBL/GenBank/DDBJ databases">
        <title>Whole genome shotgun sequence of Cellulomonas soli NBRC 109434.</title>
        <authorList>
            <person name="Hosoyama A."/>
            <person name="Uohara A."/>
            <person name="Ohji S."/>
            <person name="Ichikawa N."/>
        </authorList>
    </citation>
    <scope>NUCLEOTIDE SEQUENCE [LARGE SCALE GENOMIC DNA]</scope>
    <source>
        <strain evidence="4 5">NBRC 109434</strain>
    </source>
</reference>
<evidence type="ECO:0000313" key="5">
    <source>
        <dbReference type="Proteomes" id="UP000321798"/>
    </source>
</evidence>
<dbReference type="InterPro" id="IPR013767">
    <property type="entry name" value="PAS_fold"/>
</dbReference>
<dbReference type="SMART" id="SM00091">
    <property type="entry name" value="PAS"/>
    <property type="match status" value="2"/>
</dbReference>
<dbReference type="InterPro" id="IPR052155">
    <property type="entry name" value="Biofilm_reg_signaling"/>
</dbReference>
<dbReference type="SUPFAM" id="SSF55785">
    <property type="entry name" value="PYP-like sensor domain (PAS domain)"/>
    <property type="match status" value="2"/>
</dbReference>
<dbReference type="InterPro" id="IPR043128">
    <property type="entry name" value="Rev_trsase/Diguanyl_cyclase"/>
</dbReference>
<dbReference type="InterPro" id="IPR013655">
    <property type="entry name" value="PAS_fold_3"/>
</dbReference>
<evidence type="ECO:0000259" key="1">
    <source>
        <dbReference type="PROSITE" id="PS50112"/>
    </source>
</evidence>
<evidence type="ECO:0000259" key="3">
    <source>
        <dbReference type="PROSITE" id="PS50887"/>
    </source>
</evidence>
<dbReference type="PANTHER" id="PTHR44757">
    <property type="entry name" value="DIGUANYLATE CYCLASE DGCP"/>
    <property type="match status" value="1"/>
</dbReference>
<dbReference type="InterPro" id="IPR000700">
    <property type="entry name" value="PAS-assoc_C"/>
</dbReference>
<dbReference type="NCBIfam" id="TIGR00254">
    <property type="entry name" value="GGDEF"/>
    <property type="match status" value="1"/>
</dbReference>
<dbReference type="InterPro" id="IPR035965">
    <property type="entry name" value="PAS-like_dom_sf"/>
</dbReference>
<dbReference type="SUPFAM" id="SSF55073">
    <property type="entry name" value="Nucleotide cyclase"/>
    <property type="match status" value="1"/>
</dbReference>
<dbReference type="GO" id="GO:0006355">
    <property type="term" value="P:regulation of DNA-templated transcription"/>
    <property type="evidence" value="ECO:0007669"/>
    <property type="project" value="InterPro"/>
</dbReference>
<dbReference type="PROSITE" id="PS50112">
    <property type="entry name" value="PAS"/>
    <property type="match status" value="2"/>
</dbReference>
<proteinExistence type="predicted"/>
<dbReference type="InterPro" id="IPR029787">
    <property type="entry name" value="Nucleotide_cyclase"/>
</dbReference>
<feature type="domain" description="PAS" evidence="1">
    <location>
        <begin position="137"/>
        <end position="211"/>
    </location>
</feature>
<dbReference type="Pfam" id="PF00989">
    <property type="entry name" value="PAS"/>
    <property type="match status" value="1"/>
</dbReference>
<gene>
    <name evidence="4" type="ORF">CSO01_15240</name>
</gene>
<dbReference type="PROSITE" id="PS50887">
    <property type="entry name" value="GGDEF"/>
    <property type="match status" value="1"/>
</dbReference>
<feature type="domain" description="PAS" evidence="1">
    <location>
        <begin position="11"/>
        <end position="81"/>
    </location>
</feature>
<dbReference type="Pfam" id="PF00990">
    <property type="entry name" value="GGDEF"/>
    <property type="match status" value="1"/>
</dbReference>
<accession>A0A512PC72</accession>